<dbReference type="RefSeq" id="WP_306990534.1">
    <property type="nucleotide sequence ID" value="NZ_JAUSUT010000001.1"/>
</dbReference>
<organism evidence="1 2">
    <name type="scientific">Amycolatopsis thermophila</name>
    <dbReference type="NCBI Taxonomy" id="206084"/>
    <lineage>
        <taxon>Bacteria</taxon>
        <taxon>Bacillati</taxon>
        <taxon>Actinomycetota</taxon>
        <taxon>Actinomycetes</taxon>
        <taxon>Pseudonocardiales</taxon>
        <taxon>Pseudonocardiaceae</taxon>
        <taxon>Amycolatopsis</taxon>
    </lineage>
</organism>
<evidence type="ECO:0000313" key="2">
    <source>
        <dbReference type="Proteomes" id="UP001229651"/>
    </source>
</evidence>
<name>A0ABU0ESZ3_9PSEU</name>
<dbReference type="Proteomes" id="UP001229651">
    <property type="component" value="Unassembled WGS sequence"/>
</dbReference>
<evidence type="ECO:0000313" key="1">
    <source>
        <dbReference type="EMBL" id="MDQ0377932.1"/>
    </source>
</evidence>
<comment type="caution">
    <text evidence="1">The sequence shown here is derived from an EMBL/GenBank/DDBJ whole genome shotgun (WGS) entry which is preliminary data.</text>
</comment>
<proteinExistence type="predicted"/>
<accession>A0ABU0ESZ3</accession>
<gene>
    <name evidence="1" type="ORF">FB470_001926</name>
</gene>
<reference evidence="1 2" key="1">
    <citation type="submission" date="2023-07" db="EMBL/GenBank/DDBJ databases">
        <title>Sequencing the genomes of 1000 actinobacteria strains.</title>
        <authorList>
            <person name="Klenk H.-P."/>
        </authorList>
    </citation>
    <scope>NUCLEOTIDE SEQUENCE [LARGE SCALE GENOMIC DNA]</scope>
    <source>
        <strain evidence="1 2">DSM 45805</strain>
    </source>
</reference>
<dbReference type="EMBL" id="JAUSUT010000001">
    <property type="protein sequence ID" value="MDQ0377932.1"/>
    <property type="molecule type" value="Genomic_DNA"/>
</dbReference>
<sequence>MSAWLEAAKIGGPAIITFFLGRLSTRLDRRREAKQAEAAKRPEFAIHRVDGDLYRLLNVGEMDATGVRFDLAGVEPDQVREGPDGIDLPIRDGHEFYIITAEELPAPSRLLVICDQLDAPGPVAVPL</sequence>
<keyword evidence="2" id="KW-1185">Reference proteome</keyword>
<protein>
    <submittedName>
        <fullName evidence="1">Uncharacterized protein</fullName>
    </submittedName>
</protein>